<sequence length="45" mass="5252">MAAAVRERYVVDEQDNQVGVLLDIRGYRRILEELEELEAIRAYDA</sequence>
<proteinExistence type="predicted"/>
<organism evidence="1">
    <name type="scientific">marine sediment metagenome</name>
    <dbReference type="NCBI Taxonomy" id="412755"/>
    <lineage>
        <taxon>unclassified sequences</taxon>
        <taxon>metagenomes</taxon>
        <taxon>ecological metagenomes</taxon>
    </lineage>
</organism>
<gene>
    <name evidence="1" type="ORF">S01H1_63056</name>
</gene>
<feature type="non-terminal residue" evidence="1">
    <location>
        <position position="45"/>
    </location>
</feature>
<dbReference type="AlphaFoldDB" id="X0WPG3"/>
<reference evidence="1" key="1">
    <citation type="journal article" date="2014" name="Front. Microbiol.">
        <title>High frequency of phylogenetically diverse reductive dehalogenase-homologous genes in deep subseafloor sedimentary metagenomes.</title>
        <authorList>
            <person name="Kawai M."/>
            <person name="Futagami T."/>
            <person name="Toyoda A."/>
            <person name="Takaki Y."/>
            <person name="Nishi S."/>
            <person name="Hori S."/>
            <person name="Arai W."/>
            <person name="Tsubouchi T."/>
            <person name="Morono Y."/>
            <person name="Uchiyama I."/>
            <person name="Ito T."/>
            <person name="Fujiyama A."/>
            <person name="Inagaki F."/>
            <person name="Takami H."/>
        </authorList>
    </citation>
    <scope>NUCLEOTIDE SEQUENCE</scope>
    <source>
        <strain evidence="1">Expedition CK06-06</strain>
    </source>
</reference>
<comment type="caution">
    <text evidence="1">The sequence shown here is derived from an EMBL/GenBank/DDBJ whole genome shotgun (WGS) entry which is preliminary data.</text>
</comment>
<accession>X0WPG3</accession>
<name>X0WPG3_9ZZZZ</name>
<dbReference type="EMBL" id="BARS01041467">
    <property type="protein sequence ID" value="GAG32525.1"/>
    <property type="molecule type" value="Genomic_DNA"/>
</dbReference>
<evidence type="ECO:0008006" key="2">
    <source>
        <dbReference type="Google" id="ProtNLM"/>
    </source>
</evidence>
<protein>
    <recommendedName>
        <fullName evidence="2">CBS domain-containing protein</fullName>
    </recommendedName>
</protein>
<evidence type="ECO:0000313" key="1">
    <source>
        <dbReference type="EMBL" id="GAG32525.1"/>
    </source>
</evidence>